<evidence type="ECO:0000313" key="2">
    <source>
        <dbReference type="EMBL" id="UKJ90717.1"/>
    </source>
</evidence>
<feature type="chain" id="PRO_5038044098" evidence="1">
    <location>
        <begin position="26"/>
        <end position="427"/>
    </location>
</feature>
<organism evidence="2 3">
    <name type="scientific">Theileria orientalis</name>
    <dbReference type="NCBI Taxonomy" id="68886"/>
    <lineage>
        <taxon>Eukaryota</taxon>
        <taxon>Sar</taxon>
        <taxon>Alveolata</taxon>
        <taxon>Apicomplexa</taxon>
        <taxon>Aconoidasida</taxon>
        <taxon>Piroplasmida</taxon>
        <taxon>Theileriidae</taxon>
        <taxon>Theileria</taxon>
    </lineage>
</organism>
<name>A0A976M8Z5_THEOR</name>
<protein>
    <submittedName>
        <fullName evidence="2">Uncharacterized protein</fullName>
    </submittedName>
</protein>
<accession>A0A976M8Z5</accession>
<feature type="signal peptide" evidence="1">
    <location>
        <begin position="1"/>
        <end position="25"/>
    </location>
</feature>
<sequence>MNLFNWLVWLFTYVLVFYRNSPVECDNFIPKKSRDTRIIFFKEVLVPILVTVDIANRSTIEGLQYAYDQSRNWHTFTANPGFLINRVTKRDTVLWESEDYGNEHGVKVFVGFNGFNERVFRVYFLHPEPPKLKPPERDIILPKSKDSQGNDVNLVGVNVKIKRSTKLVTYKRDHVTGADVFTVKEPYRIGLLMNGNNQLWRYKRGPYPDKVRITVNANCSPYCRFGYPKPATEPDPELVLLDVQNRKSTDQVQYEFNTLRQTHTFIPNPGFLIYEIRMKGKLLWSCENAFYPTKVLVSLNKHGKPDLKLSFPEVPPKKPLDQRGVEIITKGSKRPNNKSKYTLTQPSSGRFKYEFKPNAQCTMLRCNGRILWIYGHFNCRHYPTTIFYTNESVMDIHFTCGFIKYLRLPNGNWSKGIPHNIRVPNSS</sequence>
<evidence type="ECO:0000256" key="1">
    <source>
        <dbReference type="SAM" id="SignalP"/>
    </source>
</evidence>
<reference evidence="2" key="1">
    <citation type="submission" date="2022-07" db="EMBL/GenBank/DDBJ databases">
        <title>Evaluation of T. orientalis genome assembly methods using nanopore sequencing and analysis of variation between genomes.</title>
        <authorList>
            <person name="Yam J."/>
            <person name="Micallef M.L."/>
            <person name="Liu M."/>
            <person name="Djordjevic S.P."/>
            <person name="Bogema D.R."/>
            <person name="Jenkins C."/>
        </authorList>
    </citation>
    <scope>NUCLEOTIDE SEQUENCE</scope>
    <source>
        <strain evidence="2">Fish Creek</strain>
    </source>
</reference>
<dbReference type="EMBL" id="CP056068">
    <property type="protein sequence ID" value="UKJ90717.1"/>
    <property type="molecule type" value="Genomic_DNA"/>
</dbReference>
<dbReference type="AlphaFoldDB" id="A0A976M8Z5"/>
<proteinExistence type="predicted"/>
<gene>
    <name evidence="2" type="ORF">MACJ_001651</name>
</gene>
<evidence type="ECO:0000313" key="3">
    <source>
        <dbReference type="Proteomes" id="UP000244803"/>
    </source>
</evidence>
<dbReference type="Proteomes" id="UP000244803">
    <property type="component" value="Chromosome 2"/>
</dbReference>
<keyword evidence="1" id="KW-0732">Signal</keyword>